<sequence length="590" mass="65683">FTSSNYQEGTPLKVSLERYNMGTECADYIFYGGTIITMEEENPSAEALAVKGAIILAVGKRDEVFALAGQTTQFVHLNDRQTLLPGLIEPHSHAIMMAILKSKVEGRDFFVKVDGYDYDSYADVKTKMEGTIKSLDPNSVPLPWALFFGWDPELIPDLPRLSKEVLNEFSPEIPICVIGQSGHVAWVNQKAFDIAGVDDNITDPPGFVKDENGRLTGQLFEQPALTKILENAPKPNIFEMFTAVVEQLKDYASRGLTTVTDMAVVGIKSDNTETINWLLNILNYLTESEYCLARLALYRVVHGPDDSNSNSKQNAMCCPSLVRFDGYEDPRSATAAKGSFKSNDNVWIAGVKIIADGSPHCGTSAIRVPRYMETNVTEILGFPTAPNYGTLNYSDGELEETIKYFHERETQIAVHAHGEDAIDQVIKAYDKVLYNSSNSPRHRMEHLGLGTVEQIEYAAKLNLALSFFVAHLYFYGTSYTKNIFGPERTNRWTPLSAATKAGLRWSIHQDHPTFPGPPLPFANIKTAVTRTQRDDKSKVYGPEYRVTIHEAMKAVTIDAAWQLHKDDCLGSLKEGKKADLIIVSDNPYKV</sequence>
<dbReference type="Gene3D" id="3.20.20.140">
    <property type="entry name" value="Metal-dependent hydrolases"/>
    <property type="match status" value="1"/>
</dbReference>
<dbReference type="InterPro" id="IPR013108">
    <property type="entry name" value="Amidohydro_3"/>
</dbReference>
<dbReference type="PANTHER" id="PTHR22642">
    <property type="entry name" value="IMIDAZOLONEPROPIONASE"/>
    <property type="match status" value="1"/>
</dbReference>
<dbReference type="CDD" id="cd01300">
    <property type="entry name" value="YtcJ_like"/>
    <property type="match status" value="1"/>
</dbReference>
<reference evidence="2 3" key="1">
    <citation type="submission" date="2022-05" db="EMBL/GenBank/DDBJ databases">
        <authorList>
            <consortium name="Genoscope - CEA"/>
            <person name="William W."/>
        </authorList>
    </citation>
    <scope>NUCLEOTIDE SEQUENCE [LARGE SCALE GENOMIC DNA]</scope>
</reference>
<gene>
    <name evidence="2" type="ORF">PLOB_00015085</name>
</gene>
<proteinExistence type="predicted"/>
<feature type="non-terminal residue" evidence="2">
    <location>
        <position position="1"/>
    </location>
</feature>
<dbReference type="InterPro" id="IPR011059">
    <property type="entry name" value="Metal-dep_hydrolase_composite"/>
</dbReference>
<dbReference type="PANTHER" id="PTHR22642:SF2">
    <property type="entry name" value="PROTEIN LONG AFTER FAR-RED 3"/>
    <property type="match status" value="1"/>
</dbReference>
<dbReference type="SUPFAM" id="SSF51338">
    <property type="entry name" value="Composite domain of metallo-dependent hydrolases"/>
    <property type="match status" value="1"/>
</dbReference>
<dbReference type="Gene3D" id="2.30.40.10">
    <property type="entry name" value="Urease, subunit C, domain 1"/>
    <property type="match status" value="1"/>
</dbReference>
<evidence type="ECO:0000313" key="3">
    <source>
        <dbReference type="Proteomes" id="UP001159405"/>
    </source>
</evidence>
<name>A0ABN8NF85_9CNID</name>
<evidence type="ECO:0000259" key="1">
    <source>
        <dbReference type="Pfam" id="PF07969"/>
    </source>
</evidence>
<organism evidence="2 3">
    <name type="scientific">Porites lobata</name>
    <dbReference type="NCBI Taxonomy" id="104759"/>
    <lineage>
        <taxon>Eukaryota</taxon>
        <taxon>Metazoa</taxon>
        <taxon>Cnidaria</taxon>
        <taxon>Anthozoa</taxon>
        <taxon>Hexacorallia</taxon>
        <taxon>Scleractinia</taxon>
        <taxon>Fungiina</taxon>
        <taxon>Poritidae</taxon>
        <taxon>Porites</taxon>
    </lineage>
</organism>
<evidence type="ECO:0000313" key="2">
    <source>
        <dbReference type="EMBL" id="CAH3107082.1"/>
    </source>
</evidence>
<dbReference type="InterPro" id="IPR033932">
    <property type="entry name" value="YtcJ-like"/>
</dbReference>
<dbReference type="SUPFAM" id="SSF51556">
    <property type="entry name" value="Metallo-dependent hydrolases"/>
    <property type="match status" value="1"/>
</dbReference>
<dbReference type="Gene3D" id="3.10.310.70">
    <property type="match status" value="1"/>
</dbReference>
<dbReference type="InterPro" id="IPR032466">
    <property type="entry name" value="Metal_Hydrolase"/>
</dbReference>
<dbReference type="Pfam" id="PF07969">
    <property type="entry name" value="Amidohydro_3"/>
    <property type="match status" value="1"/>
</dbReference>
<accession>A0ABN8NF85</accession>
<feature type="non-terminal residue" evidence="2">
    <location>
        <position position="590"/>
    </location>
</feature>
<comment type="caution">
    <text evidence="2">The sequence shown here is derived from an EMBL/GenBank/DDBJ whole genome shotgun (WGS) entry which is preliminary data.</text>
</comment>
<protein>
    <recommendedName>
        <fullName evidence="1">Amidohydrolase 3 domain-containing protein</fullName>
    </recommendedName>
</protein>
<feature type="domain" description="Amidohydrolase 3" evidence="1">
    <location>
        <begin position="82"/>
        <end position="589"/>
    </location>
</feature>
<keyword evidence="3" id="KW-1185">Reference proteome</keyword>
<dbReference type="EMBL" id="CALNXK010000019">
    <property type="protein sequence ID" value="CAH3107082.1"/>
    <property type="molecule type" value="Genomic_DNA"/>
</dbReference>
<dbReference type="Proteomes" id="UP001159405">
    <property type="component" value="Unassembled WGS sequence"/>
</dbReference>